<dbReference type="EMBL" id="CAXAMN010003269">
    <property type="protein sequence ID" value="CAK9003664.1"/>
    <property type="molecule type" value="Genomic_DNA"/>
</dbReference>
<feature type="signal peptide" evidence="2">
    <location>
        <begin position="1"/>
        <end position="17"/>
    </location>
</feature>
<evidence type="ECO:0000256" key="2">
    <source>
        <dbReference type="SAM" id="SignalP"/>
    </source>
</evidence>
<evidence type="ECO:0000313" key="4">
    <source>
        <dbReference type="Proteomes" id="UP001642484"/>
    </source>
</evidence>
<feature type="coiled-coil region" evidence="1">
    <location>
        <begin position="67"/>
        <end position="123"/>
    </location>
</feature>
<comment type="caution">
    <text evidence="3">The sequence shown here is derived from an EMBL/GenBank/DDBJ whole genome shotgun (WGS) entry which is preliminary data.</text>
</comment>
<evidence type="ECO:0000313" key="3">
    <source>
        <dbReference type="EMBL" id="CAK9003664.1"/>
    </source>
</evidence>
<keyword evidence="2" id="KW-0732">Signal</keyword>
<keyword evidence="1" id="KW-0175">Coiled coil</keyword>
<sequence>MPVHRWVLWLVLACGEAALVKRLHNGTNHSEKSVQQIVRDAELANLRILEAKWQKLNESLHYAETYLADSREELANLTAELVKSNLSQEIQAAKEKYSEVLVSEATEQENRAWQETLRAEEEMFEARERYAKALEALPDEARKRLEAASPKERSASWRGFHGLFMLFTLSLVALA</sequence>
<evidence type="ECO:0000256" key="1">
    <source>
        <dbReference type="SAM" id="Coils"/>
    </source>
</evidence>
<feature type="chain" id="PRO_5045946307" evidence="2">
    <location>
        <begin position="18"/>
        <end position="175"/>
    </location>
</feature>
<gene>
    <name evidence="3" type="ORF">CCMP2556_LOCUS7368</name>
</gene>
<keyword evidence="4" id="KW-1185">Reference proteome</keyword>
<accession>A0ABP0IM39</accession>
<name>A0ABP0IM39_9DINO</name>
<organism evidence="3 4">
    <name type="scientific">Durusdinium trenchii</name>
    <dbReference type="NCBI Taxonomy" id="1381693"/>
    <lineage>
        <taxon>Eukaryota</taxon>
        <taxon>Sar</taxon>
        <taxon>Alveolata</taxon>
        <taxon>Dinophyceae</taxon>
        <taxon>Suessiales</taxon>
        <taxon>Symbiodiniaceae</taxon>
        <taxon>Durusdinium</taxon>
    </lineage>
</organism>
<dbReference type="Proteomes" id="UP001642484">
    <property type="component" value="Unassembled WGS sequence"/>
</dbReference>
<reference evidence="3 4" key="1">
    <citation type="submission" date="2024-02" db="EMBL/GenBank/DDBJ databases">
        <authorList>
            <person name="Chen Y."/>
            <person name="Shah S."/>
            <person name="Dougan E. K."/>
            <person name="Thang M."/>
            <person name="Chan C."/>
        </authorList>
    </citation>
    <scope>NUCLEOTIDE SEQUENCE [LARGE SCALE GENOMIC DNA]</scope>
</reference>
<protein>
    <submittedName>
        <fullName evidence="3">Uncharacterized protein</fullName>
    </submittedName>
</protein>
<proteinExistence type="predicted"/>